<dbReference type="Proteomes" id="UP000291151">
    <property type="component" value="Chromosome"/>
</dbReference>
<evidence type="ECO:0000313" key="1">
    <source>
        <dbReference type="EMBL" id="QBK25299.1"/>
    </source>
</evidence>
<sequence>MFFRGRYFATKGIFTKDKLPTFPAYEKEVTFSVPTVESGNKTMRVNFSEAVSMSPAFVTAAGSKFKIDGQSLLNDGFASATVVDPTNMNPYAQSIDNI</sequence>
<proteinExistence type="predicted"/>
<dbReference type="RefSeq" id="WP_208651688.1">
    <property type="nucleotide sequence ID" value="NZ_CP036528.1"/>
</dbReference>
<reference evidence="1 2" key="1">
    <citation type="submission" date="2019-02" db="EMBL/GenBank/DDBJ databases">
        <title>Ureibacillus thermophilus.</title>
        <authorList>
            <person name="Sunny J.S."/>
            <person name="Natarajan A."/>
            <person name="Saleena L.M."/>
        </authorList>
    </citation>
    <scope>NUCLEOTIDE SEQUENCE [LARGE SCALE GENOMIC DNA]</scope>
    <source>
        <strain evidence="1 2">LM102</strain>
    </source>
</reference>
<evidence type="ECO:0000313" key="2">
    <source>
        <dbReference type="Proteomes" id="UP000291151"/>
    </source>
</evidence>
<dbReference type="EMBL" id="CP036528">
    <property type="protein sequence ID" value="QBK25299.1"/>
    <property type="molecule type" value="Genomic_DNA"/>
</dbReference>
<gene>
    <name evidence="1" type="ORF">DKZ56_05155</name>
</gene>
<dbReference type="KEGG" id="uth:DKZ56_05155"/>
<dbReference type="AlphaFoldDB" id="A0A4P6UPW5"/>
<accession>A0A4P6UPW5</accession>
<organism evidence="1 2">
    <name type="scientific">Ureibacillus thermophilus</name>
    <dbReference type="NCBI Taxonomy" id="367743"/>
    <lineage>
        <taxon>Bacteria</taxon>
        <taxon>Bacillati</taxon>
        <taxon>Bacillota</taxon>
        <taxon>Bacilli</taxon>
        <taxon>Bacillales</taxon>
        <taxon>Caryophanaceae</taxon>
        <taxon>Ureibacillus</taxon>
    </lineage>
</organism>
<keyword evidence="2" id="KW-1185">Reference proteome</keyword>
<name>A0A4P6UPW5_9BACL</name>
<protein>
    <submittedName>
        <fullName evidence="1">Uncharacterized protein</fullName>
    </submittedName>
</protein>